<evidence type="ECO:0000256" key="1">
    <source>
        <dbReference type="ARBA" id="ARBA00001913"/>
    </source>
</evidence>
<comment type="subunit">
    <text evidence="2">Monomer.</text>
</comment>
<dbReference type="Pfam" id="PF01263">
    <property type="entry name" value="Aldose_epim"/>
    <property type="match status" value="1"/>
</dbReference>
<evidence type="ECO:0000256" key="2">
    <source>
        <dbReference type="ARBA" id="ARBA00011245"/>
    </source>
</evidence>
<dbReference type="InterPro" id="IPR014718">
    <property type="entry name" value="GH-type_carb-bd"/>
</dbReference>
<dbReference type="EMBL" id="CP060695">
    <property type="protein sequence ID" value="QNM85264.1"/>
    <property type="molecule type" value="Genomic_DNA"/>
</dbReference>
<dbReference type="CDD" id="cd01081">
    <property type="entry name" value="Aldose_epim"/>
    <property type="match status" value="1"/>
</dbReference>
<comment type="cofactor">
    <cofactor evidence="1">
        <name>Ca(2+)</name>
        <dbReference type="ChEBI" id="CHEBI:29108"/>
    </cofactor>
</comment>
<evidence type="ECO:0000256" key="3">
    <source>
        <dbReference type="ARBA" id="ARBA00022837"/>
    </source>
</evidence>
<dbReference type="SUPFAM" id="SSF74650">
    <property type="entry name" value="Galactose mutarotase-like"/>
    <property type="match status" value="1"/>
</dbReference>
<proteinExistence type="predicted"/>
<dbReference type="AlphaFoldDB" id="A0A7G9L9G5"/>
<reference evidence="4 5" key="1">
    <citation type="submission" date="2020-08" db="EMBL/GenBank/DDBJ databases">
        <title>Polaribacter sp. L12M9 isolated from gut of the Korean scallop.</title>
        <authorList>
            <person name="Jeong Y.S."/>
        </authorList>
    </citation>
    <scope>NUCLEOTIDE SEQUENCE [LARGE SCALE GENOMIC DNA]</scope>
    <source>
        <strain evidence="4 5">L12M9</strain>
    </source>
</reference>
<dbReference type="GO" id="GO:0006006">
    <property type="term" value="P:glucose metabolic process"/>
    <property type="evidence" value="ECO:0007669"/>
    <property type="project" value="TreeGrafter"/>
</dbReference>
<dbReference type="Proteomes" id="UP000515808">
    <property type="component" value="Chromosome"/>
</dbReference>
<keyword evidence="5" id="KW-1185">Reference proteome</keyword>
<dbReference type="KEGG" id="ppec:H9W90_13885"/>
<dbReference type="GO" id="GO:0004034">
    <property type="term" value="F:aldose 1-epimerase activity"/>
    <property type="evidence" value="ECO:0007669"/>
    <property type="project" value="TreeGrafter"/>
</dbReference>
<gene>
    <name evidence="4" type="ORF">H9W90_13885</name>
</gene>
<evidence type="ECO:0000313" key="5">
    <source>
        <dbReference type="Proteomes" id="UP000515808"/>
    </source>
</evidence>
<dbReference type="PANTHER" id="PTHR10091:SF0">
    <property type="entry name" value="GALACTOSE MUTAROTASE"/>
    <property type="match status" value="1"/>
</dbReference>
<dbReference type="PANTHER" id="PTHR10091">
    <property type="entry name" value="ALDOSE-1-EPIMERASE"/>
    <property type="match status" value="1"/>
</dbReference>
<name>A0A7G9L9G5_9FLAO</name>
<accession>A0A7G9L9G5</accession>
<evidence type="ECO:0000313" key="4">
    <source>
        <dbReference type="EMBL" id="QNM85264.1"/>
    </source>
</evidence>
<dbReference type="InterPro" id="IPR011013">
    <property type="entry name" value="Gal_mutarotase_sf_dom"/>
</dbReference>
<protein>
    <submittedName>
        <fullName evidence="4">Aldose 1-epimerase</fullName>
    </submittedName>
</protein>
<dbReference type="GO" id="GO:0033499">
    <property type="term" value="P:galactose catabolic process via UDP-galactose, Leloir pathway"/>
    <property type="evidence" value="ECO:0007669"/>
    <property type="project" value="TreeGrafter"/>
</dbReference>
<keyword evidence="3" id="KW-0106">Calcium</keyword>
<dbReference type="GO" id="GO:0030246">
    <property type="term" value="F:carbohydrate binding"/>
    <property type="evidence" value="ECO:0007669"/>
    <property type="project" value="InterPro"/>
</dbReference>
<dbReference type="Gene3D" id="2.70.98.10">
    <property type="match status" value="1"/>
</dbReference>
<organism evidence="4 5">
    <name type="scientific">Polaribacter pectinis</name>
    <dbReference type="NCBI Taxonomy" id="2738844"/>
    <lineage>
        <taxon>Bacteria</taxon>
        <taxon>Pseudomonadati</taxon>
        <taxon>Bacteroidota</taxon>
        <taxon>Flavobacteriia</taxon>
        <taxon>Flavobacteriales</taxon>
        <taxon>Flavobacteriaceae</taxon>
    </lineage>
</organism>
<dbReference type="InterPro" id="IPR008183">
    <property type="entry name" value="Aldose_1/G6P_1-epimerase"/>
</dbReference>
<dbReference type="RefSeq" id="WP_187482177.1">
    <property type="nucleotide sequence ID" value="NZ_CP060695.1"/>
</dbReference>
<sequence length="290" mass="33408">MIRLNHEENRIELSINNSKAFIYLNLGGSLQELSLQGKTIIANNSSTYKDTYSSSVLFPFAGRVENGAYTFNDKYHQLYCNDDKFNNALHGLIYDKKFTLIKQIEKENSASVVILYEETKRIEGYPFLYKITLEYTLTNDTLNLKISVKNTDNITFPFFLGWHPYFESTHIDNSILDIKSDKKITYNDRLSVVGIVENDIKFPLKIAENEFDNCFFLTSNLVKLTTPNYKILLKSDAEKAYLHIYTPPHRKSIALEPQTGISNNFNSKISLQTLAPKNEFSTNFTIIKDE</sequence>